<accession>A0ABV3RU92</accession>
<keyword evidence="2" id="KW-1185">Reference proteome</keyword>
<dbReference type="EMBL" id="JBFNXX010000081">
    <property type="protein sequence ID" value="MEW9922519.1"/>
    <property type="molecule type" value="Genomic_DNA"/>
</dbReference>
<proteinExistence type="predicted"/>
<dbReference type="RefSeq" id="WP_367880205.1">
    <property type="nucleotide sequence ID" value="NZ_JBFNXX010000081.1"/>
</dbReference>
<comment type="caution">
    <text evidence="1">The sequence shown here is derived from an EMBL/GenBank/DDBJ whole genome shotgun (WGS) entry which is preliminary data.</text>
</comment>
<sequence>AAHDIIAKTVFSALLRSTGQAPKRNWDGINNHDAGYGLECCRILAKALNESLPTELKREKPVNMAKAWRRAIEENAASN</sequence>
<evidence type="ECO:0000313" key="2">
    <source>
        <dbReference type="Proteomes" id="UP001556098"/>
    </source>
</evidence>
<gene>
    <name evidence="1" type="ORF">AB2B41_23230</name>
</gene>
<feature type="non-terminal residue" evidence="1">
    <location>
        <position position="1"/>
    </location>
</feature>
<protein>
    <submittedName>
        <fullName evidence="1">Uncharacterized protein</fullName>
    </submittedName>
</protein>
<name>A0ABV3RU92_9RHOB</name>
<dbReference type="Proteomes" id="UP001556098">
    <property type="component" value="Unassembled WGS sequence"/>
</dbReference>
<reference evidence="1 2" key="1">
    <citation type="submission" date="2024-07" db="EMBL/GenBank/DDBJ databases">
        <title>Marimonas sp.nov., isolated from tidal-flat sediment.</title>
        <authorList>
            <person name="Jayan J.N."/>
            <person name="Lee S.S."/>
        </authorList>
    </citation>
    <scope>NUCLEOTIDE SEQUENCE [LARGE SCALE GENOMIC DNA]</scope>
    <source>
        <strain evidence="1 2">MJW-29</strain>
    </source>
</reference>
<organism evidence="1 2">
    <name type="scientific">Sulfitobacter sediminis</name>
    <dbReference type="NCBI Taxonomy" id="3234186"/>
    <lineage>
        <taxon>Bacteria</taxon>
        <taxon>Pseudomonadati</taxon>
        <taxon>Pseudomonadota</taxon>
        <taxon>Alphaproteobacteria</taxon>
        <taxon>Rhodobacterales</taxon>
        <taxon>Roseobacteraceae</taxon>
        <taxon>Sulfitobacter</taxon>
    </lineage>
</organism>
<evidence type="ECO:0000313" key="1">
    <source>
        <dbReference type="EMBL" id="MEW9922519.1"/>
    </source>
</evidence>